<comment type="subcellular location">
    <subcellularLocation>
        <location evidence="1">Endoplasmic reticulum membrane</location>
        <topology evidence="1">Multi-pass membrane protein</topology>
    </subcellularLocation>
</comment>
<comment type="caution">
    <text evidence="9">The sequence shown here is derived from an EMBL/GenBank/DDBJ whole genome shotgun (WGS) entry which is preliminary data.</text>
</comment>
<accession>J5Q7M9</accession>
<dbReference type="VEuPathDB" id="FungiDB:A1Q1_05633"/>
<dbReference type="RefSeq" id="XP_014176317.1">
    <property type="nucleotide sequence ID" value="XM_014320842.1"/>
</dbReference>
<evidence type="ECO:0000313" key="10">
    <source>
        <dbReference type="Proteomes" id="UP000002748"/>
    </source>
</evidence>
<sequence length="442" mass="49295">MSTSSQRRDVRRPTPRRRTLSTQSQPNSDFVDFLHRLLDILFTPITYPLRLIRDVITSPLTISVVVKTALLALLLLASAVFSFLAVGAFWWSWGTGGSVETEGWLVYGSRTHRTPHAVLPINLDRFQEDLPYDVQVELELVRPHSDAPETGNFMVSIELRSVRNPEHIVIAAAQPIKERRRKGSLIPPARGNEVVLMTKELLGGVVVRPGRGDGGVGAVFVSIGREDTHDNAGYHREVRTTGWVVVRFVPHPTGVRWLLTSNPLPPLLILPPLSLVLTISSALLGFLVISCCSRRGYQQRARAIAEKEKRDEDKDKKKMRGEVEGKLDFEDRAEPFRGGAQWQKFASATASRPSHLRNRTTSRGSVEVSLASWAQALVAVVMWNGGGNDELSHFWYHGHDGPDGERAGQHGQPRLDSYERDGDADGRKRHEQRSRVGLGVDE</sequence>
<feature type="compositionally biased region" description="Basic and acidic residues" evidence="7">
    <location>
        <begin position="416"/>
        <end position="428"/>
    </location>
</feature>
<dbReference type="GO" id="GO:0005789">
    <property type="term" value="C:endoplasmic reticulum membrane"/>
    <property type="evidence" value="ECO:0007669"/>
    <property type="project" value="UniProtKB-SubCell"/>
</dbReference>
<dbReference type="InterPro" id="IPR009617">
    <property type="entry name" value="Seipin"/>
</dbReference>
<feature type="region of interest" description="Disordered" evidence="7">
    <location>
        <begin position="1"/>
        <end position="25"/>
    </location>
</feature>
<dbReference type="GO" id="GO:0140042">
    <property type="term" value="P:lipid droplet formation"/>
    <property type="evidence" value="ECO:0007669"/>
    <property type="project" value="UniProtKB-ARBA"/>
</dbReference>
<evidence type="ECO:0000313" key="9">
    <source>
        <dbReference type="EMBL" id="EJT45908.1"/>
    </source>
</evidence>
<dbReference type="GO" id="GO:0006629">
    <property type="term" value="P:lipid metabolic process"/>
    <property type="evidence" value="ECO:0007669"/>
    <property type="project" value="UniProtKB-KW"/>
</dbReference>
<feature type="region of interest" description="Disordered" evidence="7">
    <location>
        <begin position="401"/>
        <end position="442"/>
    </location>
</feature>
<dbReference type="Proteomes" id="UP000002748">
    <property type="component" value="Unassembled WGS sequence"/>
</dbReference>
<evidence type="ECO:0000256" key="8">
    <source>
        <dbReference type="SAM" id="Phobius"/>
    </source>
</evidence>
<name>J5Q7M9_TRIAS</name>
<protein>
    <recommendedName>
        <fullName evidence="11">Adipose-regulatory protein</fullName>
    </recommendedName>
</protein>
<dbReference type="HOGENOM" id="CLU_696742_0_0_1"/>
<dbReference type="CDD" id="cd23995">
    <property type="entry name" value="Seipin_BSCL2_like"/>
    <property type="match status" value="1"/>
</dbReference>
<evidence type="ECO:0008006" key="11">
    <source>
        <dbReference type="Google" id="ProtNLM"/>
    </source>
</evidence>
<dbReference type="GeneID" id="25989145"/>
<evidence type="ECO:0000256" key="5">
    <source>
        <dbReference type="ARBA" id="ARBA00023098"/>
    </source>
</evidence>
<dbReference type="AlphaFoldDB" id="J5Q7M9"/>
<keyword evidence="6 8" id="KW-0472">Membrane</keyword>
<feature type="compositionally biased region" description="Basic and acidic residues" evidence="7">
    <location>
        <begin position="1"/>
        <end position="12"/>
    </location>
</feature>
<organism evidence="9 10">
    <name type="scientific">Trichosporon asahii var. asahii (strain ATCC 90039 / CBS 2479 / JCM 2466 / KCTC 7840 / NBRC 103889/ NCYC 2677 / UAMH 7654)</name>
    <name type="common">Yeast</name>
    <dbReference type="NCBI Taxonomy" id="1186058"/>
    <lineage>
        <taxon>Eukaryota</taxon>
        <taxon>Fungi</taxon>
        <taxon>Dikarya</taxon>
        <taxon>Basidiomycota</taxon>
        <taxon>Agaricomycotina</taxon>
        <taxon>Tremellomycetes</taxon>
        <taxon>Trichosporonales</taxon>
        <taxon>Trichosporonaceae</taxon>
        <taxon>Trichosporon</taxon>
    </lineage>
</organism>
<evidence type="ECO:0000256" key="3">
    <source>
        <dbReference type="ARBA" id="ARBA00022824"/>
    </source>
</evidence>
<feature type="transmembrane region" description="Helical" evidence="8">
    <location>
        <begin position="267"/>
        <end position="292"/>
    </location>
</feature>
<dbReference type="EMBL" id="ALBS01000318">
    <property type="protein sequence ID" value="EJT45908.1"/>
    <property type="molecule type" value="Genomic_DNA"/>
</dbReference>
<feature type="transmembrane region" description="Helical" evidence="8">
    <location>
        <begin position="64"/>
        <end position="91"/>
    </location>
</feature>
<evidence type="ECO:0000256" key="6">
    <source>
        <dbReference type="ARBA" id="ARBA00023136"/>
    </source>
</evidence>
<evidence type="ECO:0000256" key="7">
    <source>
        <dbReference type="SAM" id="MobiDB-lite"/>
    </source>
</evidence>
<gene>
    <name evidence="9" type="ORF">A1Q1_05633</name>
</gene>
<proteinExistence type="predicted"/>
<evidence type="ECO:0000256" key="1">
    <source>
        <dbReference type="ARBA" id="ARBA00004477"/>
    </source>
</evidence>
<keyword evidence="5" id="KW-0443">Lipid metabolism</keyword>
<evidence type="ECO:0000256" key="4">
    <source>
        <dbReference type="ARBA" id="ARBA00022989"/>
    </source>
</evidence>
<reference evidence="9 10" key="1">
    <citation type="journal article" date="2012" name="Eukaryot. Cell">
        <title>Draft genome sequence of CBS 2479, the standard type strain of Trichosporon asahii.</title>
        <authorList>
            <person name="Yang R.Y."/>
            <person name="Li H.T."/>
            <person name="Zhu H."/>
            <person name="Zhou G.P."/>
            <person name="Wang M."/>
            <person name="Wang L."/>
        </authorList>
    </citation>
    <scope>NUCLEOTIDE SEQUENCE [LARGE SCALE GENOMIC DNA]</scope>
    <source>
        <strain evidence="10">ATCC 90039 / CBS 2479 / JCM 2466 / KCTC 7840 / NCYC 2677 / UAMH 7654</strain>
    </source>
</reference>
<keyword evidence="4 8" id="KW-1133">Transmembrane helix</keyword>
<keyword evidence="2 8" id="KW-0812">Transmembrane</keyword>
<keyword evidence="3" id="KW-0256">Endoplasmic reticulum</keyword>
<dbReference type="KEGG" id="tasa:A1Q1_05633"/>
<dbReference type="OrthoDB" id="2593582at2759"/>
<evidence type="ECO:0000256" key="2">
    <source>
        <dbReference type="ARBA" id="ARBA00022692"/>
    </source>
</evidence>
<dbReference type="Pfam" id="PF06775">
    <property type="entry name" value="Seipin"/>
    <property type="match status" value="1"/>
</dbReference>